<keyword evidence="2" id="KW-0472">Membrane</keyword>
<keyword evidence="4" id="KW-1185">Reference proteome</keyword>
<keyword evidence="2" id="KW-0812">Transmembrane</keyword>
<dbReference type="Proteomes" id="UP000033647">
    <property type="component" value="Unassembled WGS sequence"/>
</dbReference>
<accession>A0A0F4GCI7</accession>
<sequence length="687" mass="74538">MSNACCHLVSSLFDCPPVLFTNLCLSAAAPCTLIFLDNLSLALGDTRYHLEAFDLDHFHLLCATQSAGVYASSTACKASHLDPHAIMPAVSPVHALNSLTARANDAASNVSSTSAQGIQVVCAWPVSSQYGPSSRVLYYILICTCVFARKADWLRNACVGLALLLPVTAALHGIVLSAVHTDGAVDMDVYGAFQLCAIGVLAAPVAVRHSTTYFNDPGRNLIFVWTVVLLSGLISLAVEFYRINTTLCQNDNFGNPITSVRSFPYGNANCTFPRCSTEEGPFSPVRGGAANNIYIIPAPTRLTFRTATLLAAACCIPAILLLVSMWFKILESIWKSSHANGSKSRRGSMMPIEEREPSISHPIRIITNDESEKPNGDYHNSHREQAASFSSNDGVLHRQQTDPPATDSPSSDAQPPPKRSPIPHLIRSYGEPTFFTLTILTILLLGELNLFSPQVRYQQEPLGNIGQWSPLAGTILGIIGSLYLLLTQAITEEKHAPGGEGLGRRSARGAMEVGEWFGNVARKVFDDSEFRRGKAMGYPEVPGERERNPGLGDTISIYSPSIRRGSGGSEDSGRSRVGAQMTRSRSNTLEVVRTETMDTTRRKTGKRRDTLEVPSSPGQARPTAVGGSPSRSVSMEEPRTTEVADMPIIVVSPSEVQVPERSAQSRRHTVETAMDVQRLVMKRQDEN</sequence>
<organism evidence="3 4">
    <name type="scientific">Zymoseptoria brevis</name>
    <dbReference type="NCBI Taxonomy" id="1047168"/>
    <lineage>
        <taxon>Eukaryota</taxon>
        <taxon>Fungi</taxon>
        <taxon>Dikarya</taxon>
        <taxon>Ascomycota</taxon>
        <taxon>Pezizomycotina</taxon>
        <taxon>Dothideomycetes</taxon>
        <taxon>Dothideomycetidae</taxon>
        <taxon>Mycosphaerellales</taxon>
        <taxon>Mycosphaerellaceae</taxon>
        <taxon>Zymoseptoria</taxon>
    </lineage>
</organism>
<dbReference type="OrthoDB" id="3021074at2759"/>
<dbReference type="STRING" id="1047168.A0A0F4GCI7"/>
<dbReference type="EMBL" id="LAFY01004093">
    <property type="protein sequence ID" value="KJX95096.1"/>
    <property type="molecule type" value="Genomic_DNA"/>
</dbReference>
<keyword evidence="2" id="KW-1133">Transmembrane helix</keyword>
<feature type="transmembrane region" description="Helical" evidence="2">
    <location>
        <begin position="157"/>
        <end position="179"/>
    </location>
</feature>
<name>A0A0F4GCI7_9PEZI</name>
<feature type="transmembrane region" description="Helical" evidence="2">
    <location>
        <begin position="465"/>
        <end position="486"/>
    </location>
</feature>
<reference evidence="3 4" key="1">
    <citation type="submission" date="2015-03" db="EMBL/GenBank/DDBJ databases">
        <title>RNA-seq based gene annotation and comparative genomics of four Zymoseptoria species reveal species-specific pathogenicity related genes and transposable element activity.</title>
        <authorList>
            <person name="Grandaubert J."/>
            <person name="Bhattacharyya A."/>
            <person name="Stukenbrock E.H."/>
        </authorList>
    </citation>
    <scope>NUCLEOTIDE SEQUENCE [LARGE SCALE GENOMIC DNA]</scope>
    <source>
        <strain evidence="3 4">Zb18110</strain>
    </source>
</reference>
<gene>
    <name evidence="3" type="ORF">TI39_contig4134g00008</name>
</gene>
<feature type="transmembrane region" description="Helical" evidence="2">
    <location>
        <begin position="221"/>
        <end position="243"/>
    </location>
</feature>
<evidence type="ECO:0000313" key="4">
    <source>
        <dbReference type="Proteomes" id="UP000033647"/>
    </source>
</evidence>
<evidence type="ECO:0000256" key="1">
    <source>
        <dbReference type="SAM" id="MobiDB-lite"/>
    </source>
</evidence>
<feature type="compositionally biased region" description="Basic and acidic residues" evidence="1">
    <location>
        <begin position="370"/>
        <end position="385"/>
    </location>
</feature>
<dbReference type="AlphaFoldDB" id="A0A0F4GCI7"/>
<feature type="region of interest" description="Disordered" evidence="1">
    <location>
        <begin position="536"/>
        <end position="647"/>
    </location>
</feature>
<comment type="caution">
    <text evidence="3">The sequence shown here is derived from an EMBL/GenBank/DDBJ whole genome shotgun (WGS) entry which is preliminary data.</text>
</comment>
<evidence type="ECO:0000256" key="2">
    <source>
        <dbReference type="SAM" id="Phobius"/>
    </source>
</evidence>
<proteinExistence type="predicted"/>
<feature type="region of interest" description="Disordered" evidence="1">
    <location>
        <begin position="339"/>
        <end position="425"/>
    </location>
</feature>
<feature type="compositionally biased region" description="Basic and acidic residues" evidence="1">
    <location>
        <begin position="592"/>
        <end position="611"/>
    </location>
</feature>
<feature type="transmembrane region" description="Helical" evidence="2">
    <location>
        <begin position="191"/>
        <end position="209"/>
    </location>
</feature>
<feature type="compositionally biased region" description="Polar residues" evidence="1">
    <location>
        <begin position="401"/>
        <end position="413"/>
    </location>
</feature>
<feature type="transmembrane region" description="Helical" evidence="2">
    <location>
        <begin position="428"/>
        <end position="445"/>
    </location>
</feature>
<protein>
    <submittedName>
        <fullName evidence="3">Uncharacterized protein</fullName>
    </submittedName>
</protein>
<evidence type="ECO:0000313" key="3">
    <source>
        <dbReference type="EMBL" id="KJX95096.1"/>
    </source>
</evidence>
<feature type="transmembrane region" description="Helical" evidence="2">
    <location>
        <begin position="307"/>
        <end position="327"/>
    </location>
</feature>